<evidence type="ECO:0000256" key="1">
    <source>
        <dbReference type="SAM" id="Phobius"/>
    </source>
</evidence>
<name>A0A4Q4ZCD4_9ACTN</name>
<protein>
    <submittedName>
        <fullName evidence="2">DUF2752 domain-containing protein</fullName>
    </submittedName>
</protein>
<comment type="caution">
    <text evidence="2">The sequence shown here is derived from an EMBL/GenBank/DDBJ whole genome shotgun (WGS) entry which is preliminary data.</text>
</comment>
<feature type="transmembrane region" description="Helical" evidence="1">
    <location>
        <begin position="27"/>
        <end position="48"/>
    </location>
</feature>
<gene>
    <name evidence="2" type="ORF">EKO23_14235</name>
</gene>
<proteinExistence type="predicted"/>
<evidence type="ECO:0000313" key="3">
    <source>
        <dbReference type="Proteomes" id="UP000295198"/>
    </source>
</evidence>
<dbReference type="Proteomes" id="UP000295198">
    <property type="component" value="Unassembled WGS sequence"/>
</dbReference>
<dbReference type="AlphaFoldDB" id="A0A4Q4ZCD4"/>
<dbReference type="Pfam" id="PF10825">
    <property type="entry name" value="DUF2752"/>
    <property type="match status" value="1"/>
</dbReference>
<dbReference type="InterPro" id="IPR021215">
    <property type="entry name" value="DUF2752"/>
</dbReference>
<sequence length="91" mass="9670">MTGLWCPGCGSLRAVNDLTHGDLPAAASSNLVLVLALPLVAAIWLAWLRRSWTGAPRRTTGVPTALVWLVVVPVLVFSVARNLPFGAWLAP</sequence>
<reference evidence="2 3" key="1">
    <citation type="submission" date="2019-01" db="EMBL/GenBank/DDBJ databases">
        <title>Nocardioides guangzhouensis sp. nov., an actinobacterium isolated from soil.</title>
        <authorList>
            <person name="Fu Y."/>
            <person name="Cai Y."/>
            <person name="Lin Z."/>
            <person name="Chen P."/>
        </authorList>
    </citation>
    <scope>NUCLEOTIDE SEQUENCE [LARGE SCALE GENOMIC DNA]</scope>
    <source>
        <strain evidence="2 3">130</strain>
    </source>
</reference>
<keyword evidence="3" id="KW-1185">Reference proteome</keyword>
<keyword evidence="1" id="KW-0812">Transmembrane</keyword>
<organism evidence="2 3">
    <name type="scientific">Nocardioides guangzhouensis</name>
    <dbReference type="NCBI Taxonomy" id="2497878"/>
    <lineage>
        <taxon>Bacteria</taxon>
        <taxon>Bacillati</taxon>
        <taxon>Actinomycetota</taxon>
        <taxon>Actinomycetes</taxon>
        <taxon>Propionibacteriales</taxon>
        <taxon>Nocardioidaceae</taxon>
        <taxon>Nocardioides</taxon>
    </lineage>
</organism>
<evidence type="ECO:0000313" key="2">
    <source>
        <dbReference type="EMBL" id="RYP84971.1"/>
    </source>
</evidence>
<accession>A0A4Q4ZCD4</accession>
<keyword evidence="1" id="KW-1133">Transmembrane helix</keyword>
<feature type="transmembrane region" description="Helical" evidence="1">
    <location>
        <begin position="60"/>
        <end position="80"/>
    </location>
</feature>
<keyword evidence="1" id="KW-0472">Membrane</keyword>
<dbReference type="EMBL" id="SDKM01000020">
    <property type="protein sequence ID" value="RYP84971.1"/>
    <property type="molecule type" value="Genomic_DNA"/>
</dbReference>